<proteinExistence type="inferred from homology"/>
<dbReference type="InterPro" id="IPR051399">
    <property type="entry name" value="RNA-guided_DNA_endo/Transpos"/>
</dbReference>
<keyword evidence="3" id="KW-0815">Transposition</keyword>
<dbReference type="InterPro" id="IPR053522">
    <property type="entry name" value="RNA-guided_endonuclease_TnpB"/>
</dbReference>
<dbReference type="PATRIC" id="fig|13035.3.peg.13"/>
<dbReference type="Pfam" id="PF07282">
    <property type="entry name" value="Cas12f1-like_TNB"/>
    <property type="match status" value="1"/>
</dbReference>
<dbReference type="OrthoDB" id="443538at2"/>
<dbReference type="AlphaFoldDB" id="K9YQU2"/>
<dbReference type="InterPro" id="IPR021027">
    <property type="entry name" value="Transposase_put_HTH"/>
</dbReference>
<dbReference type="PANTHER" id="PTHR30405">
    <property type="entry name" value="TRANSPOSASE"/>
    <property type="match status" value="1"/>
</dbReference>
<feature type="domain" description="Cas12f1-like TNB" evidence="10">
    <location>
        <begin position="285"/>
        <end position="352"/>
    </location>
</feature>
<keyword evidence="13" id="KW-1185">Reference proteome</keyword>
<keyword evidence="7" id="KW-0233">DNA recombination</keyword>
<organism evidence="12 13">
    <name type="scientific">Dactylococcopsis salina (strain PCC 8305)</name>
    <name type="common">Myxobactron salinum</name>
    <dbReference type="NCBI Taxonomy" id="13035"/>
    <lineage>
        <taxon>Bacteria</taxon>
        <taxon>Bacillati</taxon>
        <taxon>Cyanobacteriota</taxon>
        <taxon>Cyanophyceae</taxon>
        <taxon>Nodosilineales</taxon>
        <taxon>Cymatolegaceae</taxon>
        <taxon>Dactylococcopsis</taxon>
    </lineage>
</organism>
<keyword evidence="6" id="KW-0238">DNA-binding</keyword>
<feature type="compositionally biased region" description="Polar residues" evidence="8">
    <location>
        <begin position="399"/>
        <end position="419"/>
    </location>
</feature>
<gene>
    <name evidence="12" type="ORF">Dacsa_0013</name>
</gene>
<evidence type="ECO:0000256" key="1">
    <source>
        <dbReference type="ARBA" id="ARBA00008761"/>
    </source>
</evidence>
<evidence type="ECO:0000259" key="9">
    <source>
        <dbReference type="Pfam" id="PF01385"/>
    </source>
</evidence>
<dbReference type="GO" id="GO:0006310">
    <property type="term" value="P:DNA recombination"/>
    <property type="evidence" value="ECO:0007669"/>
    <property type="project" value="UniProtKB-KW"/>
</dbReference>
<dbReference type="EMBL" id="CP003944">
    <property type="protein sequence ID" value="AFZ48837.1"/>
    <property type="molecule type" value="Genomic_DNA"/>
</dbReference>
<feature type="region of interest" description="Disordered" evidence="8">
    <location>
        <begin position="206"/>
        <end position="230"/>
    </location>
</feature>
<keyword evidence="5" id="KW-0862">Zinc</keyword>
<feature type="domain" description="Transposase putative helix-turn-helix" evidence="11">
    <location>
        <begin position="1"/>
        <end position="46"/>
    </location>
</feature>
<dbReference type="GO" id="GO:0046872">
    <property type="term" value="F:metal ion binding"/>
    <property type="evidence" value="ECO:0007669"/>
    <property type="project" value="UniProtKB-KW"/>
</dbReference>
<dbReference type="Pfam" id="PF01385">
    <property type="entry name" value="OrfB_IS605"/>
    <property type="match status" value="1"/>
</dbReference>
<feature type="compositionally biased region" description="Basic residues" evidence="8">
    <location>
        <begin position="208"/>
        <end position="230"/>
    </location>
</feature>
<feature type="domain" description="Probable transposase IS891/IS1136/IS1341" evidence="9">
    <location>
        <begin position="165"/>
        <end position="273"/>
    </location>
</feature>
<protein>
    <submittedName>
        <fullName evidence="12">Transposase, IS605 OrfB family, central region</fullName>
    </submittedName>
</protein>
<dbReference type="HOGENOM" id="CLU_032903_0_0_3"/>
<dbReference type="InterPro" id="IPR001959">
    <property type="entry name" value="Transposase"/>
</dbReference>
<name>K9YQU2_DACS8</name>
<evidence type="ECO:0000256" key="4">
    <source>
        <dbReference type="ARBA" id="ARBA00022723"/>
    </source>
</evidence>
<evidence type="ECO:0000256" key="7">
    <source>
        <dbReference type="ARBA" id="ARBA00023172"/>
    </source>
</evidence>
<evidence type="ECO:0000256" key="6">
    <source>
        <dbReference type="ARBA" id="ARBA00023125"/>
    </source>
</evidence>
<accession>K9YQU2</accession>
<evidence type="ECO:0000256" key="5">
    <source>
        <dbReference type="ARBA" id="ARBA00022833"/>
    </source>
</evidence>
<evidence type="ECO:0000256" key="3">
    <source>
        <dbReference type="ARBA" id="ARBA00022578"/>
    </source>
</evidence>
<dbReference type="STRING" id="13035.Dacsa_0013"/>
<keyword evidence="4" id="KW-0479">Metal-binding</keyword>
<dbReference type="RefSeq" id="WP_015227850.1">
    <property type="nucleotide sequence ID" value="NC_019780.1"/>
</dbReference>
<sequence length="419" mass="47972">MLRATKVRIYPTKEQEQHLAKSFGCYRFLWNYSLNLTNETYKATGKGLNRFAIQKEIKKLKQEYEWLKEPYSQCLQLVALNLSRAFINFFEGRASFPNFKAKHRKQSITYPQNVSLVDNGLKFPKMGVVYVKIHKEIEGTIKSVTVSLNCQGHYYASILTEDGKEIPEQSGEGKAIGIDLGINHFAITSDGSKFENPKWLNKHEKNLKAKQKRLSRRQKGSSNRNKTRKQVARVHKKIADCRLDFHHKLSRRIVSENQVICVENLAVKNMVKNHNLAKAISQVGWGQFCTMLKYKAEWEGKVYQEIDRFFPSSKTCHVCLNQVRSLTLDVRNWQCEKCQTNHDRDINAAKNIKDEGLRILRVRNSGVSPECKTHSRQTSGTGVTASRLDVSRDSRGRKTSTVSHSIGEEAQSSVEDGFA</sequence>
<dbReference type="NCBIfam" id="TIGR01766">
    <property type="entry name" value="IS200/IS605 family accessory protein TnpB-like domain"/>
    <property type="match status" value="1"/>
</dbReference>
<comment type="similarity">
    <text evidence="1">In the C-terminal section; belongs to the transposase 35 family.</text>
</comment>
<evidence type="ECO:0000313" key="12">
    <source>
        <dbReference type="EMBL" id="AFZ48837.1"/>
    </source>
</evidence>
<dbReference type="PANTHER" id="PTHR30405:SF11">
    <property type="entry name" value="RNA-GUIDED DNA ENDONUCLEASE RV2885C-RELATED"/>
    <property type="match status" value="1"/>
</dbReference>
<dbReference type="eggNOG" id="COG0675">
    <property type="taxonomic scope" value="Bacteria"/>
</dbReference>
<evidence type="ECO:0000259" key="11">
    <source>
        <dbReference type="Pfam" id="PF12323"/>
    </source>
</evidence>
<dbReference type="Proteomes" id="UP000010482">
    <property type="component" value="Chromosome"/>
</dbReference>
<dbReference type="KEGG" id="dsl:Dacsa_0013"/>
<dbReference type="InterPro" id="IPR010095">
    <property type="entry name" value="Cas12f1-like_TNB"/>
</dbReference>
<evidence type="ECO:0000313" key="13">
    <source>
        <dbReference type="Proteomes" id="UP000010482"/>
    </source>
</evidence>
<dbReference type="GO" id="GO:0032196">
    <property type="term" value="P:transposition"/>
    <property type="evidence" value="ECO:0007669"/>
    <property type="project" value="UniProtKB-KW"/>
</dbReference>
<dbReference type="NCBIfam" id="NF038281">
    <property type="entry name" value="IS200_TnpB"/>
    <property type="match status" value="1"/>
</dbReference>
<comment type="similarity">
    <text evidence="2">In the N-terminal section; belongs to the transposase 2 family.</text>
</comment>
<dbReference type="Pfam" id="PF12323">
    <property type="entry name" value="HTH_OrfB_IS605"/>
    <property type="match status" value="1"/>
</dbReference>
<evidence type="ECO:0000256" key="2">
    <source>
        <dbReference type="ARBA" id="ARBA00011044"/>
    </source>
</evidence>
<feature type="region of interest" description="Disordered" evidence="8">
    <location>
        <begin position="367"/>
        <end position="419"/>
    </location>
</feature>
<dbReference type="GO" id="GO:0003677">
    <property type="term" value="F:DNA binding"/>
    <property type="evidence" value="ECO:0007669"/>
    <property type="project" value="UniProtKB-KW"/>
</dbReference>
<reference evidence="12" key="1">
    <citation type="submission" date="2012-04" db="EMBL/GenBank/DDBJ databases">
        <title>Finished genome of Dactylococcopsis salina PCC 8305.</title>
        <authorList>
            <consortium name="US DOE Joint Genome Institute"/>
            <person name="Gugger M."/>
            <person name="Coursin T."/>
            <person name="Rippka R."/>
            <person name="Tandeau De Marsac N."/>
            <person name="Huntemann M."/>
            <person name="Wei C.-L."/>
            <person name="Han J."/>
            <person name="Detter J.C."/>
            <person name="Han C."/>
            <person name="Tapia R."/>
            <person name="Daligault H."/>
            <person name="Chen A."/>
            <person name="Krypides N."/>
            <person name="Mavromatis K."/>
            <person name="Markowitz V."/>
            <person name="Szeto E."/>
            <person name="Ivanova N."/>
            <person name="Ovchinnikova G."/>
            <person name="Pagani I."/>
            <person name="Pati A."/>
            <person name="Goodwin L."/>
            <person name="Peters L."/>
            <person name="Pitluck S."/>
            <person name="Woyke T."/>
            <person name="Kerfeld C."/>
        </authorList>
    </citation>
    <scope>NUCLEOTIDE SEQUENCE [LARGE SCALE GENOMIC DNA]</scope>
    <source>
        <strain evidence="12">PCC 8305</strain>
    </source>
</reference>
<evidence type="ECO:0000259" key="10">
    <source>
        <dbReference type="Pfam" id="PF07282"/>
    </source>
</evidence>
<evidence type="ECO:0000256" key="8">
    <source>
        <dbReference type="SAM" id="MobiDB-lite"/>
    </source>
</evidence>
<dbReference type="NCBIfam" id="NF040570">
    <property type="entry name" value="guided_TnpB"/>
    <property type="match status" value="1"/>
</dbReference>